<dbReference type="PANTHER" id="PTHR39596:SF2">
    <property type="entry name" value="HET DOMAIN PROTEIN (AFU_ORTHOLOGUE AFUA_1G17550)-RELATED"/>
    <property type="match status" value="1"/>
</dbReference>
<evidence type="ECO:0000313" key="2">
    <source>
        <dbReference type="EMBL" id="KAK8877587.1"/>
    </source>
</evidence>
<feature type="compositionally biased region" description="Polar residues" evidence="1">
    <location>
        <begin position="843"/>
        <end position="852"/>
    </location>
</feature>
<evidence type="ECO:0008006" key="4">
    <source>
        <dbReference type="Google" id="ProtNLM"/>
    </source>
</evidence>
<evidence type="ECO:0000313" key="3">
    <source>
        <dbReference type="Proteomes" id="UP001390339"/>
    </source>
</evidence>
<gene>
    <name evidence="2" type="ORF">PGQ11_002533</name>
</gene>
<accession>A0ABR2JIF5</accession>
<dbReference type="EMBL" id="JAPCWZ010000002">
    <property type="protein sequence ID" value="KAK8877587.1"/>
    <property type="molecule type" value="Genomic_DNA"/>
</dbReference>
<sequence>MEHVKNVFCVRPIEIDNLVSDDSIDDLPRDWQSFHDYPKRNHWALNHEFELGFNDSTEPTGDLATFLQAWLFYGLIFTVVQKNQKPILCYENLNTGHNGSLSTRTLAKALDDWKDWENNNPSGRVLRMVRAEKVLDIARRTIRRMFSCENDSHRHQPPSNDRYHVSDQCTLLLMTLGEALSAAKSVIMQETGSELGGWHYSHNEGWGEPRFVIQRMEDHKWCPRTMHMWRSQLQSNATLLLAAYYAYADVELIKGNEHMVDIHPFLGTRVRPRCTKDNCSVVLAEDKTGHYNSKHAYGCHQSCCELAGPDMESITAHLEKDKIPLLMFETDEEQDVRLIETSWLPKTSKPPEYATISHVWSDGFGNETENKLPVCQLQLIRRQLALLSGWRTPFWMDTLILPVQKTDNAKAMRKRGIEQIFTVFKESKYTLVLDAGLVTSLSGSGSPPSHSAMRVLLSSWMRRLWTLQEGFLSKKIHFVFTEGERTTNRHLLEFGTLSERLDAAARNLPTALLTKVSSYLRHNIINHETNTRDTFLFDQSGDLPPRRASELVANIWKAARWRTTTNHTHESMALAALLGLEFGNTPIGDKGLMQINPSHPKDGKTNRSIERERDELMRAFWTLFNEKWKKSIPPGIIFLPGDKIEHRGFGWAPRTWMAANPTDPPDPLSNMGQPAELDSSGLAGLKVRYPGFLFSPDNSHLIRSIITPYGMFWFPAGPSFLDWYVVKAAGGKNPNVSSLWDSDAQFAIILSRPRPSDDPAEIGLLVKIRKVELESKYQDTPAYDSLEVQRTTEEYHRGETSNTKQKDRVFYCIIVDRVKVSREPRTMFREVNRGRMMRAEAPGSSTMPLSPTTEDEEVQEPHVPEIMVNTGRDNEILLAEELSSDQAWYVDSLPPIRGQKPPVSSAIGKVASGCLASLRNRTTT</sequence>
<reference evidence="2 3" key="1">
    <citation type="journal article" date="2024" name="IMA Fungus">
        <title>Apiospora arundinis, a panoply of carbohydrate-active enzymes and secondary metabolites.</title>
        <authorList>
            <person name="Sorensen T."/>
            <person name="Petersen C."/>
            <person name="Muurmann A.T."/>
            <person name="Christiansen J.V."/>
            <person name="Brundto M.L."/>
            <person name="Overgaard C.K."/>
            <person name="Boysen A.T."/>
            <person name="Wollenberg R.D."/>
            <person name="Larsen T.O."/>
            <person name="Sorensen J.L."/>
            <person name="Nielsen K.L."/>
            <person name="Sondergaard T.E."/>
        </authorList>
    </citation>
    <scope>NUCLEOTIDE SEQUENCE [LARGE SCALE GENOMIC DNA]</scope>
    <source>
        <strain evidence="2 3">AAU 773</strain>
    </source>
</reference>
<keyword evidence="3" id="KW-1185">Reference proteome</keyword>
<comment type="caution">
    <text evidence="2">The sequence shown here is derived from an EMBL/GenBank/DDBJ whole genome shotgun (WGS) entry which is preliminary data.</text>
</comment>
<proteinExistence type="predicted"/>
<feature type="region of interest" description="Disordered" evidence="1">
    <location>
        <begin position="840"/>
        <end position="859"/>
    </location>
</feature>
<dbReference type="Proteomes" id="UP001390339">
    <property type="component" value="Unassembled WGS sequence"/>
</dbReference>
<organism evidence="2 3">
    <name type="scientific">Apiospora arundinis</name>
    <dbReference type="NCBI Taxonomy" id="335852"/>
    <lineage>
        <taxon>Eukaryota</taxon>
        <taxon>Fungi</taxon>
        <taxon>Dikarya</taxon>
        <taxon>Ascomycota</taxon>
        <taxon>Pezizomycotina</taxon>
        <taxon>Sordariomycetes</taxon>
        <taxon>Xylariomycetidae</taxon>
        <taxon>Amphisphaeriales</taxon>
        <taxon>Apiosporaceae</taxon>
        <taxon>Apiospora</taxon>
    </lineage>
</organism>
<name>A0ABR2JIF5_9PEZI</name>
<dbReference type="PANTHER" id="PTHR39596">
    <property type="match status" value="1"/>
</dbReference>
<evidence type="ECO:0000256" key="1">
    <source>
        <dbReference type="SAM" id="MobiDB-lite"/>
    </source>
</evidence>
<protein>
    <recommendedName>
        <fullName evidence="4">Heterokaryon incompatibility domain-containing protein</fullName>
    </recommendedName>
</protein>